<dbReference type="AlphaFoldDB" id="A0A3N6M3I3"/>
<name>A0A3N6M3I3_NATCH</name>
<evidence type="ECO:0000256" key="1">
    <source>
        <dbReference type="SAM" id="MobiDB-lite"/>
    </source>
</evidence>
<sequence>MRRRPLTCHDGAPELTAVPNADPHGTPRTRIDLALAFPGEGMTTESPSSTINTYSGIRIDPLAPAPDRIRLEDVAHGLSQTCRFSGQSEFFYSVASHSLFVSYELAREHDSVVQLYGLLHDAAEAYITDLPRPVKRRIDEFDAIEERILEATWQRLDVPEPTEDEWAAVMDADDRLFRYEATELLNGYRPTEQPSLEYELTPCAPTEVRQQFLERADRLRSEVE</sequence>
<evidence type="ECO:0008006" key="4">
    <source>
        <dbReference type="Google" id="ProtNLM"/>
    </source>
</evidence>
<reference evidence="2 3" key="1">
    <citation type="submission" date="2018-10" db="EMBL/GenBank/DDBJ databases">
        <title>Natrarchaeobius chitinivorans gen. nov., sp. nov., and Natrarchaeobius haloalkaliphilus sp. nov., alkaliphilic, chitin-utilizing haloarchaea from hypersaline alkaline lakes.</title>
        <authorList>
            <person name="Sorokin D.Y."/>
            <person name="Elcheninov A.G."/>
            <person name="Kostrikina N.A."/>
            <person name="Bale N.J."/>
            <person name="Sinninghe Damste J.S."/>
            <person name="Khijniak T.V."/>
            <person name="Kublanov I.V."/>
            <person name="Toshchakov S.V."/>
        </authorList>
    </citation>
    <scope>NUCLEOTIDE SEQUENCE [LARGE SCALE GENOMIC DNA]</scope>
    <source>
        <strain evidence="2 3">AArcht4T</strain>
    </source>
</reference>
<dbReference type="Gene3D" id="1.10.3210.10">
    <property type="entry name" value="Hypothetical protein af1432"/>
    <property type="match status" value="1"/>
</dbReference>
<gene>
    <name evidence="2" type="ORF">EA473_04935</name>
</gene>
<keyword evidence="3" id="KW-1185">Reference proteome</keyword>
<feature type="region of interest" description="Disordered" evidence="1">
    <location>
        <begin position="1"/>
        <end position="26"/>
    </location>
</feature>
<evidence type="ECO:0000313" key="3">
    <source>
        <dbReference type="Proteomes" id="UP000282323"/>
    </source>
</evidence>
<evidence type="ECO:0000313" key="2">
    <source>
        <dbReference type="EMBL" id="RQG96467.1"/>
    </source>
</evidence>
<dbReference type="Proteomes" id="UP000282323">
    <property type="component" value="Unassembled WGS sequence"/>
</dbReference>
<accession>A0A3N6M3I3</accession>
<dbReference type="SUPFAM" id="SSF109604">
    <property type="entry name" value="HD-domain/PDEase-like"/>
    <property type="match status" value="1"/>
</dbReference>
<organism evidence="2 3">
    <name type="scientific">Natrarchaeobius chitinivorans</name>
    <dbReference type="NCBI Taxonomy" id="1679083"/>
    <lineage>
        <taxon>Archaea</taxon>
        <taxon>Methanobacteriati</taxon>
        <taxon>Methanobacteriota</taxon>
        <taxon>Stenosarchaea group</taxon>
        <taxon>Halobacteria</taxon>
        <taxon>Halobacteriales</taxon>
        <taxon>Natrialbaceae</taxon>
        <taxon>Natrarchaeobius</taxon>
    </lineage>
</organism>
<dbReference type="EMBL" id="REGA01000003">
    <property type="protein sequence ID" value="RQG96467.1"/>
    <property type="molecule type" value="Genomic_DNA"/>
</dbReference>
<proteinExistence type="predicted"/>
<protein>
    <recommendedName>
        <fullName evidence="4">Phosphohydrolase</fullName>
    </recommendedName>
</protein>
<comment type="caution">
    <text evidence="2">The sequence shown here is derived from an EMBL/GenBank/DDBJ whole genome shotgun (WGS) entry which is preliminary data.</text>
</comment>